<organism evidence="4 5">
    <name type="scientific">Dimorphilus gyrociliatus</name>
    <dbReference type="NCBI Taxonomy" id="2664684"/>
    <lineage>
        <taxon>Eukaryota</taxon>
        <taxon>Metazoa</taxon>
        <taxon>Spiralia</taxon>
        <taxon>Lophotrochozoa</taxon>
        <taxon>Annelida</taxon>
        <taxon>Polychaeta</taxon>
        <taxon>Polychaeta incertae sedis</taxon>
        <taxon>Dinophilidae</taxon>
        <taxon>Dimorphilus</taxon>
    </lineage>
</organism>
<reference evidence="4 5" key="1">
    <citation type="submission" date="2020-08" db="EMBL/GenBank/DDBJ databases">
        <authorList>
            <person name="Hejnol A."/>
        </authorList>
    </citation>
    <scope>NUCLEOTIDE SEQUENCE [LARGE SCALE GENOMIC DNA]</scope>
</reference>
<evidence type="ECO:0000259" key="3">
    <source>
        <dbReference type="Pfam" id="PF00084"/>
    </source>
</evidence>
<evidence type="ECO:0000313" key="4">
    <source>
        <dbReference type="EMBL" id="CAD5121641.1"/>
    </source>
</evidence>
<keyword evidence="5" id="KW-1185">Reference proteome</keyword>
<keyword evidence="1" id="KW-1015">Disulfide bond</keyword>
<accession>A0A7I8W1W0</accession>
<dbReference type="InterPro" id="IPR000436">
    <property type="entry name" value="Sushi_SCR_CCP_dom"/>
</dbReference>
<name>A0A7I8W1W0_9ANNE</name>
<dbReference type="InterPro" id="IPR035976">
    <property type="entry name" value="Sushi/SCR/CCP_sf"/>
</dbReference>
<gene>
    <name evidence="4" type="ORF">DGYR_LOCUS9567</name>
</gene>
<dbReference type="AlphaFoldDB" id="A0A7I8W1W0"/>
<dbReference type="Pfam" id="PF00084">
    <property type="entry name" value="Sushi"/>
    <property type="match status" value="1"/>
</dbReference>
<keyword evidence="2" id="KW-0472">Membrane</keyword>
<keyword evidence="2" id="KW-1133">Transmembrane helix</keyword>
<dbReference type="Proteomes" id="UP000549394">
    <property type="component" value="Unassembled WGS sequence"/>
</dbReference>
<comment type="caution">
    <text evidence="4">The sequence shown here is derived from an EMBL/GenBank/DDBJ whole genome shotgun (WGS) entry which is preliminary data.</text>
</comment>
<protein>
    <submittedName>
        <fullName evidence="4">DgyrCDS10135</fullName>
    </submittedName>
</protein>
<sequence>MENIPLTIIFIYIFKLIDRGNGDILACGSFAIDNGQPKPNTKTMQIDYTCYSNYKLNGSSTVYCNSETRKFEPAKPECIPSNLPTNETKFWNWARIFLENHLWEGDYSYEISSSVTSNAEPFPRINQRWDEPITLKVLSRGEKIDDFYFVLSVDDHRPILLTASEDPSDKMKLIFRSENLTESHAIFPKNDWKLELTKYISDDKWEFLGDINTLKYGNCPIKLYQPKLTVGESIGVTGSPPIISTGGIIGIALAGFAVVVLLVFIAFIRFRNRESVCENNSGYNDSRFLI</sequence>
<feature type="transmembrane region" description="Helical" evidence="2">
    <location>
        <begin position="247"/>
        <end position="268"/>
    </location>
</feature>
<dbReference type="Gene3D" id="2.10.70.10">
    <property type="entry name" value="Complement Module, domain 1"/>
    <property type="match status" value="1"/>
</dbReference>
<proteinExistence type="predicted"/>
<feature type="domain" description="Sushi" evidence="3">
    <location>
        <begin position="45"/>
        <end position="78"/>
    </location>
</feature>
<evidence type="ECO:0000313" key="5">
    <source>
        <dbReference type="Proteomes" id="UP000549394"/>
    </source>
</evidence>
<dbReference type="CDD" id="cd00033">
    <property type="entry name" value="CCP"/>
    <property type="match status" value="1"/>
</dbReference>
<dbReference type="SUPFAM" id="SSF57535">
    <property type="entry name" value="Complement control module/SCR domain"/>
    <property type="match status" value="1"/>
</dbReference>
<evidence type="ECO:0000256" key="1">
    <source>
        <dbReference type="ARBA" id="ARBA00023157"/>
    </source>
</evidence>
<keyword evidence="2" id="KW-0812">Transmembrane</keyword>
<evidence type="ECO:0000256" key="2">
    <source>
        <dbReference type="SAM" id="Phobius"/>
    </source>
</evidence>
<dbReference type="EMBL" id="CAJFCJ010000014">
    <property type="protein sequence ID" value="CAD5121641.1"/>
    <property type="molecule type" value="Genomic_DNA"/>
</dbReference>